<gene>
    <name evidence="3" type="ORF">CIB84_005118</name>
</gene>
<dbReference type="Proteomes" id="UP000237246">
    <property type="component" value="Unassembled WGS sequence"/>
</dbReference>
<reference evidence="3 4" key="1">
    <citation type="submission" date="2018-01" db="EMBL/GenBank/DDBJ databases">
        <title>Comparison of the Chinese Bamboo Partridge and Red Junglefowl genome sequences highlights the importance of demography in genome evolution.</title>
        <authorList>
            <person name="Tiley G.P."/>
            <person name="Kimball R.T."/>
            <person name="Braun E.L."/>
            <person name="Burleigh J.G."/>
        </authorList>
    </citation>
    <scope>NUCLEOTIDE SEQUENCE [LARGE SCALE GENOMIC DNA]</scope>
    <source>
        <strain evidence="3">RTK389</strain>
        <tissue evidence="3">Blood</tissue>
    </source>
</reference>
<dbReference type="AlphaFoldDB" id="A0A2P4T493"/>
<organism evidence="3 4">
    <name type="scientific">Bambusicola thoracicus</name>
    <name type="common">Chinese bamboo-partridge</name>
    <name type="synonym">Perdix thoracica</name>
    <dbReference type="NCBI Taxonomy" id="9083"/>
    <lineage>
        <taxon>Eukaryota</taxon>
        <taxon>Metazoa</taxon>
        <taxon>Chordata</taxon>
        <taxon>Craniata</taxon>
        <taxon>Vertebrata</taxon>
        <taxon>Euteleostomi</taxon>
        <taxon>Archelosauria</taxon>
        <taxon>Archosauria</taxon>
        <taxon>Dinosauria</taxon>
        <taxon>Saurischia</taxon>
        <taxon>Theropoda</taxon>
        <taxon>Coelurosauria</taxon>
        <taxon>Aves</taxon>
        <taxon>Neognathae</taxon>
        <taxon>Galloanserae</taxon>
        <taxon>Galliformes</taxon>
        <taxon>Phasianidae</taxon>
        <taxon>Perdicinae</taxon>
        <taxon>Bambusicola</taxon>
    </lineage>
</organism>
<feature type="domain" description="Neurobeachin beta-propeller" evidence="2">
    <location>
        <begin position="1"/>
        <end position="147"/>
    </location>
</feature>
<dbReference type="OrthoDB" id="26681at2759"/>
<dbReference type="Pfam" id="PF20426">
    <property type="entry name" value="NBCH_WD40"/>
    <property type="match status" value="1"/>
</dbReference>
<dbReference type="GO" id="GO:0008104">
    <property type="term" value="P:intracellular protein localization"/>
    <property type="evidence" value="ECO:0007669"/>
    <property type="project" value="TreeGrafter"/>
</dbReference>
<feature type="non-terminal residue" evidence="3">
    <location>
        <position position="1"/>
    </location>
</feature>
<name>A0A2P4T493_BAMTH</name>
<evidence type="ECO:0000259" key="2">
    <source>
        <dbReference type="Pfam" id="PF20426"/>
    </source>
</evidence>
<protein>
    <recommendedName>
        <fullName evidence="2">Neurobeachin beta-propeller domain-containing protein</fullName>
    </recommendedName>
</protein>
<dbReference type="InterPro" id="IPR046851">
    <property type="entry name" value="NBCH_WD40"/>
</dbReference>
<dbReference type="GO" id="GO:0016020">
    <property type="term" value="C:membrane"/>
    <property type="evidence" value="ECO:0007669"/>
    <property type="project" value="TreeGrafter"/>
</dbReference>
<dbReference type="InterPro" id="IPR050865">
    <property type="entry name" value="BEACH_Domain"/>
</dbReference>
<dbReference type="PANTHER" id="PTHR13743">
    <property type="entry name" value="BEIGE/BEACH-RELATED"/>
    <property type="match status" value="1"/>
</dbReference>
<proteinExistence type="predicted"/>
<evidence type="ECO:0000313" key="3">
    <source>
        <dbReference type="EMBL" id="POI31132.1"/>
    </source>
</evidence>
<keyword evidence="1" id="KW-0853">WD repeat</keyword>
<evidence type="ECO:0000313" key="4">
    <source>
        <dbReference type="Proteomes" id="UP000237246"/>
    </source>
</evidence>
<sequence>DGTVIIRTIRKGQYMRTLRPPCESSLLLTVPNLAVSWEGHIVVHTSIEGKTTLKDKNALHLYSVNGKHLGSETLKEEVSDMCVTGEYIVMGSLQGFLSIRDLYSLNLSISPLAMRLPIHCISVTKEYSHILVGLEDGKLIIVGVGKPAEVKPTIKNFFYRTVGSSLISAFQLSKRSPLWQGKFKSKFQFSVGKK</sequence>
<dbReference type="SUPFAM" id="SSF50978">
    <property type="entry name" value="WD40 repeat-like"/>
    <property type="match status" value="1"/>
</dbReference>
<dbReference type="GO" id="GO:0005829">
    <property type="term" value="C:cytosol"/>
    <property type="evidence" value="ECO:0007669"/>
    <property type="project" value="TreeGrafter"/>
</dbReference>
<dbReference type="PANTHER" id="PTHR13743:SF115">
    <property type="entry name" value="NEUROBEACHIN-LIKE PROTEIN 1"/>
    <property type="match status" value="1"/>
</dbReference>
<keyword evidence="4" id="KW-1185">Reference proteome</keyword>
<dbReference type="EMBL" id="PPHD01009561">
    <property type="protein sequence ID" value="POI31132.1"/>
    <property type="molecule type" value="Genomic_DNA"/>
</dbReference>
<dbReference type="InterPro" id="IPR036322">
    <property type="entry name" value="WD40_repeat_dom_sf"/>
</dbReference>
<dbReference type="GO" id="GO:0019901">
    <property type="term" value="F:protein kinase binding"/>
    <property type="evidence" value="ECO:0007669"/>
    <property type="project" value="TreeGrafter"/>
</dbReference>
<comment type="caution">
    <text evidence="3">The sequence shown here is derived from an EMBL/GenBank/DDBJ whole genome shotgun (WGS) entry which is preliminary data.</text>
</comment>
<accession>A0A2P4T493</accession>
<evidence type="ECO:0000256" key="1">
    <source>
        <dbReference type="ARBA" id="ARBA00022574"/>
    </source>
</evidence>